<gene>
    <name evidence="5" type="ORF">LNTAR_13667</name>
</gene>
<reference evidence="5 6" key="1">
    <citation type="journal article" date="2010" name="J. Bacteriol.">
        <title>Genome sequence of Lentisphaera araneosa HTCC2155T, the type species of the order Lentisphaerales in the phylum Lentisphaerae.</title>
        <authorList>
            <person name="Thrash J.C."/>
            <person name="Cho J.C."/>
            <person name="Vergin K.L."/>
            <person name="Morris R.M."/>
            <person name="Giovannoni S.J."/>
        </authorList>
    </citation>
    <scope>NUCLEOTIDE SEQUENCE [LARGE SCALE GENOMIC DNA]</scope>
    <source>
        <strain evidence="5 6">HTCC2155</strain>
    </source>
</reference>
<accession>A6DGY5</accession>
<protein>
    <submittedName>
        <fullName evidence="5">Long-chain acyl-CoA thioester hydrolase</fullName>
    </submittedName>
</protein>
<dbReference type="STRING" id="313628.LNTAR_13667"/>
<keyword evidence="6" id="KW-1185">Reference proteome</keyword>
<dbReference type="GO" id="GO:0052816">
    <property type="term" value="F:long-chain fatty acyl-CoA hydrolase activity"/>
    <property type="evidence" value="ECO:0007669"/>
    <property type="project" value="TreeGrafter"/>
</dbReference>
<evidence type="ECO:0000259" key="4">
    <source>
        <dbReference type="PROSITE" id="PS51770"/>
    </source>
</evidence>
<dbReference type="GO" id="GO:0009062">
    <property type="term" value="P:fatty acid catabolic process"/>
    <property type="evidence" value="ECO:0007669"/>
    <property type="project" value="TreeGrafter"/>
</dbReference>
<organism evidence="5 6">
    <name type="scientific">Lentisphaera araneosa HTCC2155</name>
    <dbReference type="NCBI Taxonomy" id="313628"/>
    <lineage>
        <taxon>Bacteria</taxon>
        <taxon>Pseudomonadati</taxon>
        <taxon>Lentisphaerota</taxon>
        <taxon>Lentisphaeria</taxon>
        <taxon>Lentisphaerales</taxon>
        <taxon>Lentisphaeraceae</taxon>
        <taxon>Lentisphaera</taxon>
    </lineage>
</organism>
<feature type="domain" description="HotDog ACOT-type" evidence="4">
    <location>
        <begin position="10"/>
        <end position="123"/>
    </location>
</feature>
<dbReference type="PROSITE" id="PS51770">
    <property type="entry name" value="HOTDOG_ACOT"/>
    <property type="match status" value="1"/>
</dbReference>
<evidence type="ECO:0000313" key="6">
    <source>
        <dbReference type="Proteomes" id="UP000004947"/>
    </source>
</evidence>
<keyword evidence="2 3" id="KW-0378">Hydrolase</keyword>
<dbReference type="OrthoDB" id="8894489at2"/>
<evidence type="ECO:0000313" key="5">
    <source>
        <dbReference type="EMBL" id="EDM28868.1"/>
    </source>
</evidence>
<comment type="caution">
    <text evidence="5">The sequence shown here is derived from an EMBL/GenBank/DDBJ whole genome shotgun (WGS) entry which is preliminary data.</text>
</comment>
<evidence type="ECO:0000256" key="3">
    <source>
        <dbReference type="PROSITE-ProRule" id="PRU01106"/>
    </source>
</evidence>
<evidence type="ECO:0000256" key="1">
    <source>
        <dbReference type="ARBA" id="ARBA00010458"/>
    </source>
</evidence>
<comment type="similarity">
    <text evidence="1">Belongs to the acyl coenzyme A hydrolase family.</text>
</comment>
<evidence type="ECO:0000256" key="2">
    <source>
        <dbReference type="ARBA" id="ARBA00022801"/>
    </source>
</evidence>
<dbReference type="EMBL" id="ABCK01000003">
    <property type="protein sequence ID" value="EDM28868.1"/>
    <property type="molecule type" value="Genomic_DNA"/>
</dbReference>
<dbReference type="RefSeq" id="WP_007277170.1">
    <property type="nucleotide sequence ID" value="NZ_ABCK01000003.1"/>
</dbReference>
<dbReference type="SUPFAM" id="SSF54637">
    <property type="entry name" value="Thioesterase/thiol ester dehydrase-isomerase"/>
    <property type="match status" value="1"/>
</dbReference>
<dbReference type="CDD" id="cd03442">
    <property type="entry name" value="BFIT_BACH"/>
    <property type="match status" value="1"/>
</dbReference>
<dbReference type="InterPro" id="IPR029069">
    <property type="entry name" value="HotDog_dom_sf"/>
</dbReference>
<dbReference type="PANTHER" id="PTHR11049">
    <property type="entry name" value="ACYL COENZYME A THIOESTER HYDROLASE"/>
    <property type="match status" value="1"/>
</dbReference>
<proteinExistence type="inferred from homology"/>
<dbReference type="AlphaFoldDB" id="A6DGY5"/>
<dbReference type="eggNOG" id="COG1607">
    <property type="taxonomic scope" value="Bacteria"/>
</dbReference>
<dbReference type="Pfam" id="PF03061">
    <property type="entry name" value="4HBT"/>
    <property type="match status" value="1"/>
</dbReference>
<dbReference type="GO" id="GO:0006637">
    <property type="term" value="P:acyl-CoA metabolic process"/>
    <property type="evidence" value="ECO:0007669"/>
    <property type="project" value="TreeGrafter"/>
</dbReference>
<name>A6DGY5_9BACT</name>
<dbReference type="InterPro" id="IPR006683">
    <property type="entry name" value="Thioestr_dom"/>
</dbReference>
<dbReference type="Proteomes" id="UP000004947">
    <property type="component" value="Unassembled WGS sequence"/>
</dbReference>
<dbReference type="PANTHER" id="PTHR11049:SF31">
    <property type="entry name" value="HOTDOG ACOT-TYPE DOMAIN-CONTAINING PROTEIN"/>
    <property type="match status" value="1"/>
</dbReference>
<dbReference type="InterPro" id="IPR040170">
    <property type="entry name" value="Cytosol_ACT"/>
</dbReference>
<sequence>MDKTKKKTANKMILIGTNLCKKSDLGIHNNLFGGTMLSWIDEAAVAYCAAVCYTPNLVTLKLDEVTFKAPVKENNLIKLYGEVIKVGGSTITIHVEARKFNVYTHEETTVTDTKLIFVRIDEEGNPVPIAEHVRERF</sequence>
<dbReference type="InterPro" id="IPR033120">
    <property type="entry name" value="HOTDOG_ACOT"/>
</dbReference>
<dbReference type="Gene3D" id="3.10.129.10">
    <property type="entry name" value="Hotdog Thioesterase"/>
    <property type="match status" value="1"/>
</dbReference>
<dbReference type="GO" id="GO:0005829">
    <property type="term" value="C:cytosol"/>
    <property type="evidence" value="ECO:0007669"/>
    <property type="project" value="TreeGrafter"/>
</dbReference>